<dbReference type="InterPro" id="IPR020472">
    <property type="entry name" value="WD40_PAC1"/>
</dbReference>
<proteinExistence type="predicted"/>
<dbReference type="InterPro" id="IPR011047">
    <property type="entry name" value="Quinoprotein_ADH-like_sf"/>
</dbReference>
<dbReference type="OrthoDB" id="500003at2"/>
<feature type="domain" description="Novel STAND NTPase 1" evidence="5">
    <location>
        <begin position="313"/>
        <end position="712"/>
    </location>
</feature>
<evidence type="ECO:0000313" key="6">
    <source>
        <dbReference type="EMBL" id="GBG20974.1"/>
    </source>
</evidence>
<feature type="domain" description="Peptidase C14 caspase" evidence="4">
    <location>
        <begin position="8"/>
        <end position="278"/>
    </location>
</feature>
<dbReference type="GO" id="GO:0004197">
    <property type="term" value="F:cysteine-type endopeptidase activity"/>
    <property type="evidence" value="ECO:0007669"/>
    <property type="project" value="InterPro"/>
</dbReference>
<name>A0A2R5FZ98_NOSCO</name>
<dbReference type="SUPFAM" id="SSF50969">
    <property type="entry name" value="YVTN repeat-like/Quinoprotein amine dehydrogenase"/>
    <property type="match status" value="1"/>
</dbReference>
<sequence>MSKHQFNRNFAIIIGINDYVNGIRELETAVPDAHKLAQIIQKQHQNLKQQYQAQNKYEVQLLLNKRVTFSKLKQLIEDFKQGQIPFDNEKVAITESDRVLFYFAGHGIALEALENQEGPVGYLIPQDATLGDSSTYLPMQELHDALNALPCRHLLAILDCCFAGAFRWASLKREILPKVTVYKERYDRFISDAAWQVITSAADDQKALDSLGMRGEVKEGNEVHSPFAKALFDALRGTDKKADSNDDGIVTATELYSYLRDQVEVVTEKNYKRQTPSLCPLRKHDKGEFIFLLPNFDRDKLEDAPPLNLENNPYRGLQSYDEKDSKLFFGRENLIKQLYQQVVDNKQTLTVVLGASGTGKSSLMKAGLLPCLRDSQEHKFQILDPMRPGESPLQALAQAWGAIATTITVAELAKSEQALANIIERWSQTNPQIKLLLAVDQFEELITLCKSDEQREQFQKLIENAIAKYPDKIHVVITLRLDFEGQFQNSILKDFWNDDTRFVVPPMTQDEFREAIEKPASEKVVYFDPPSLVDELINEVVQMPGALPLLSFTLSELYLKYLKERRDNRALKKEDYEELGRVVGSLTKRANQEYDQLVAKDPAYEKTVRRVMLRMISLQGGELARRQVPKSELIYSDKKESDRVQTVIKRFSEARLIVEGSNSQGKPYVEPAHDALVQGWDKLLKWKKEEEEDIILQRRLTPAAEEWKSVASKEQPSGLQAKAETVIDRLDRCFYVVENLSSKFSKKIITWLFQGLQQRQHQQEGLREKPIQFLWNSNPYLDVLNWQLQSHDNWFNKLETEFVQQSVLQKRRNISWQWRIAIAIILSLSGLTLWALFSQRSAKIGETSASRETAEAKLPQQGLDALVYSLRAGRSLQYPLLQLFSPGEQLQNQVTGTLQEAVYSVRERIRMEEAKGTVRSFLSPDNRLLASAGNDDTIRLWDLKGHLVKKWSAEQGLVTNLTFNPDGQLIATAGRNDTVRLWNLQGHLVKELSADQSFVKSISFSSNGQLLATGGANDTVRLWDLQGNPIGQPFTRKLVPQQQEEKLVWGVAFSPNDQIIASAGDDGLISLWNLQGQLLREWQGNQKDISSIKFSPDGQRLATAGEDKTVRLWDLQGQPLAEPFTGHQGRIWDVVFSHDGQQLASAAGDGTMRVWDLKGKQLDEFQGHQGPVRSVSISKDDKLIVSAGDDGTIRVWNLKDEQVQFRQHQYPVRSVSFSRDGKEIASAGDDGTVRLWNLQAQQLGQPFQGHRGKVLSVSFSPDGQQIASAGEDGTVRLWNLQTQKLVQFQIYQGKVRSISFSPDGKQIASAGDDGTVRLWNLQGQSNPQAFLGHRGKVNSVSFSPDGRHIVSAGDDATVRLWNLQGQQLGSFQGHLGPVYATAFSLDGKQIASAGDDGTIRLWNLQGEPIKQPFQVSGIKLKAVAFSPDGKMIAVSGDKGTVQLWNLQGEKFAAWIGHRNFEVESVSFSPDGKLLATAGDDGIAGLWHIQSFDDLIQGACDRLSDYLQNNPNVESDRHLCNNLPSTPANSDK</sequence>
<gene>
    <name evidence="6" type="ORF">NIES4072_46560</name>
</gene>
<dbReference type="InterPro" id="IPR011044">
    <property type="entry name" value="Quino_amine_DH_bsu"/>
</dbReference>
<dbReference type="Gene3D" id="2.130.10.10">
    <property type="entry name" value="YVTN repeat-like/Quinoprotein amine dehydrogenase"/>
    <property type="match status" value="5"/>
</dbReference>
<evidence type="ECO:0000313" key="7">
    <source>
        <dbReference type="Proteomes" id="UP000245124"/>
    </source>
</evidence>
<feature type="repeat" description="WD" evidence="3">
    <location>
        <begin position="1165"/>
        <end position="1206"/>
    </location>
</feature>
<dbReference type="InterPro" id="IPR001680">
    <property type="entry name" value="WD40_rpt"/>
</dbReference>
<dbReference type="Pfam" id="PF00400">
    <property type="entry name" value="WD40"/>
    <property type="match status" value="14"/>
</dbReference>
<accession>A0A2R5FZ98</accession>
<keyword evidence="7" id="KW-1185">Reference proteome</keyword>
<dbReference type="SMART" id="SM00320">
    <property type="entry name" value="WD40"/>
    <property type="match status" value="14"/>
</dbReference>
<dbReference type="InterPro" id="IPR015943">
    <property type="entry name" value="WD40/YVTN_repeat-like_dom_sf"/>
</dbReference>
<dbReference type="RefSeq" id="WP_109010965.1">
    <property type="nucleotide sequence ID" value="NZ_BDUD01000001.1"/>
</dbReference>
<feature type="repeat" description="WD" evidence="3">
    <location>
        <begin position="1205"/>
        <end position="1239"/>
    </location>
</feature>
<feature type="repeat" description="WD" evidence="3">
    <location>
        <begin position="1455"/>
        <end position="1496"/>
    </location>
</feature>
<dbReference type="Proteomes" id="UP000245124">
    <property type="component" value="Unassembled WGS sequence"/>
</dbReference>
<evidence type="ECO:0000256" key="2">
    <source>
        <dbReference type="ARBA" id="ARBA00022737"/>
    </source>
</evidence>
<organism evidence="6 7">
    <name type="scientific">Nostoc commune NIES-4072</name>
    <dbReference type="NCBI Taxonomy" id="2005467"/>
    <lineage>
        <taxon>Bacteria</taxon>
        <taxon>Bacillati</taxon>
        <taxon>Cyanobacteriota</taxon>
        <taxon>Cyanophyceae</taxon>
        <taxon>Nostocales</taxon>
        <taxon>Nostocaceae</taxon>
        <taxon>Nostoc</taxon>
    </lineage>
</organism>
<dbReference type="EMBL" id="BDUD01000001">
    <property type="protein sequence ID" value="GBG20974.1"/>
    <property type="molecule type" value="Genomic_DNA"/>
</dbReference>
<feature type="repeat" description="WD" evidence="3">
    <location>
        <begin position="1330"/>
        <end position="1364"/>
    </location>
</feature>
<dbReference type="PRINTS" id="PR00320">
    <property type="entry name" value="GPROTEINBRPT"/>
</dbReference>
<evidence type="ECO:0000256" key="1">
    <source>
        <dbReference type="ARBA" id="ARBA00022574"/>
    </source>
</evidence>
<evidence type="ECO:0000259" key="4">
    <source>
        <dbReference type="Pfam" id="PF00656"/>
    </source>
</evidence>
<keyword evidence="1 3" id="KW-0853">WD repeat</keyword>
<feature type="repeat" description="WD" evidence="3">
    <location>
        <begin position="1420"/>
        <end position="1447"/>
    </location>
</feature>
<dbReference type="InterPro" id="IPR019775">
    <property type="entry name" value="WD40_repeat_CS"/>
</dbReference>
<dbReference type="InterPro" id="IPR018247">
    <property type="entry name" value="EF_Hand_1_Ca_BS"/>
</dbReference>
<evidence type="ECO:0000256" key="3">
    <source>
        <dbReference type="PROSITE-ProRule" id="PRU00221"/>
    </source>
</evidence>
<dbReference type="GO" id="GO:0006508">
    <property type="term" value="P:proteolysis"/>
    <property type="evidence" value="ECO:0007669"/>
    <property type="project" value="InterPro"/>
</dbReference>
<dbReference type="InterPro" id="IPR027417">
    <property type="entry name" value="P-loop_NTPase"/>
</dbReference>
<dbReference type="PANTHER" id="PTHR19879:SF9">
    <property type="entry name" value="TRANSCRIPTION INITIATION FACTOR TFIID SUBUNIT 5"/>
    <property type="match status" value="1"/>
</dbReference>
<dbReference type="PROSITE" id="PS00678">
    <property type="entry name" value="WD_REPEATS_1"/>
    <property type="match status" value="12"/>
</dbReference>
<dbReference type="InterPro" id="IPR011600">
    <property type="entry name" value="Pept_C14_caspase"/>
</dbReference>
<feature type="repeat" description="WD" evidence="3">
    <location>
        <begin position="1371"/>
        <end position="1405"/>
    </location>
</feature>
<protein>
    <submittedName>
        <fullName evidence="6">WD-40 repeat-containing protein</fullName>
    </submittedName>
</protein>
<dbReference type="SUPFAM" id="SSF50998">
    <property type="entry name" value="Quinoprotein alcohol dehydrogenase-like"/>
    <property type="match status" value="1"/>
</dbReference>
<dbReference type="Pfam" id="PF20703">
    <property type="entry name" value="nSTAND1"/>
    <property type="match status" value="1"/>
</dbReference>
<dbReference type="CDD" id="cd00200">
    <property type="entry name" value="WD40"/>
    <property type="match status" value="2"/>
</dbReference>
<dbReference type="Gene3D" id="3.40.50.300">
    <property type="entry name" value="P-loop containing nucleotide triphosphate hydrolases"/>
    <property type="match status" value="1"/>
</dbReference>
<feature type="repeat" description="WD" evidence="3">
    <location>
        <begin position="992"/>
        <end position="1026"/>
    </location>
</feature>
<feature type="repeat" description="WD" evidence="3">
    <location>
        <begin position="922"/>
        <end position="944"/>
    </location>
</feature>
<feature type="repeat" description="WD" evidence="3">
    <location>
        <begin position="951"/>
        <end position="985"/>
    </location>
</feature>
<reference evidence="6 7" key="1">
    <citation type="submission" date="2017-06" db="EMBL/GenBank/DDBJ databases">
        <title>Genome sequencing of cyanobaciteial culture collection at National Institute for Environmental Studies (NIES).</title>
        <authorList>
            <person name="Hirose Y."/>
            <person name="Shimura Y."/>
            <person name="Fujisawa T."/>
            <person name="Nakamura Y."/>
            <person name="Kawachi M."/>
        </authorList>
    </citation>
    <scope>NUCLEOTIDE SEQUENCE [LARGE SCALE GENOMIC DNA]</scope>
    <source>
        <strain evidence="6 7">NIES-4072</strain>
    </source>
</reference>
<dbReference type="PANTHER" id="PTHR19879">
    <property type="entry name" value="TRANSCRIPTION INITIATION FACTOR TFIID"/>
    <property type="match status" value="1"/>
</dbReference>
<feature type="repeat" description="WD" evidence="3">
    <location>
        <begin position="1247"/>
        <end position="1288"/>
    </location>
</feature>
<feature type="repeat" description="WD" evidence="3">
    <location>
        <begin position="1124"/>
        <end position="1158"/>
    </location>
</feature>
<dbReference type="PROSITE" id="PS50294">
    <property type="entry name" value="WD_REPEATS_REGION"/>
    <property type="match status" value="12"/>
</dbReference>
<feature type="repeat" description="WD" evidence="3">
    <location>
        <begin position="1288"/>
        <end position="1329"/>
    </location>
</feature>
<feature type="repeat" description="WD" evidence="3">
    <location>
        <begin position="1082"/>
        <end position="1116"/>
    </location>
</feature>
<dbReference type="Pfam" id="PF00656">
    <property type="entry name" value="Peptidase_C14"/>
    <property type="match status" value="1"/>
</dbReference>
<dbReference type="InterPro" id="IPR049052">
    <property type="entry name" value="nSTAND1"/>
</dbReference>
<dbReference type="InterPro" id="IPR029030">
    <property type="entry name" value="Caspase-like_dom_sf"/>
</dbReference>
<dbReference type="PROSITE" id="PS00018">
    <property type="entry name" value="EF_HAND_1"/>
    <property type="match status" value="1"/>
</dbReference>
<comment type="caution">
    <text evidence="6">The sequence shown here is derived from an EMBL/GenBank/DDBJ whole genome shotgun (WGS) entry which is preliminary data.</text>
</comment>
<dbReference type="SUPFAM" id="SSF52129">
    <property type="entry name" value="Caspase-like"/>
    <property type="match status" value="1"/>
</dbReference>
<feature type="repeat" description="WD" evidence="3">
    <location>
        <begin position="1041"/>
        <end position="1075"/>
    </location>
</feature>
<dbReference type="Gene3D" id="3.40.50.1460">
    <property type="match status" value="1"/>
</dbReference>
<evidence type="ECO:0000259" key="5">
    <source>
        <dbReference type="Pfam" id="PF20703"/>
    </source>
</evidence>
<keyword evidence="2" id="KW-0677">Repeat</keyword>
<dbReference type="SUPFAM" id="SSF50993">
    <property type="entry name" value="Peptidase/esterase 'gauge' domain"/>
    <property type="match status" value="1"/>
</dbReference>
<dbReference type="PROSITE" id="PS50082">
    <property type="entry name" value="WD_REPEATS_2"/>
    <property type="match status" value="14"/>
</dbReference>
<dbReference type="SUPFAM" id="SSF52540">
    <property type="entry name" value="P-loop containing nucleoside triphosphate hydrolases"/>
    <property type="match status" value="1"/>
</dbReference>